<dbReference type="EMBL" id="CAAALY010247441">
    <property type="protein sequence ID" value="VEL34325.1"/>
    <property type="molecule type" value="Genomic_DNA"/>
</dbReference>
<evidence type="ECO:0000313" key="2">
    <source>
        <dbReference type="EMBL" id="VEL34325.1"/>
    </source>
</evidence>
<feature type="region of interest" description="Disordered" evidence="1">
    <location>
        <begin position="41"/>
        <end position="176"/>
    </location>
</feature>
<keyword evidence="3" id="KW-1185">Reference proteome</keyword>
<protein>
    <submittedName>
        <fullName evidence="2">Uncharacterized protein</fullName>
    </submittedName>
</protein>
<organism evidence="2 3">
    <name type="scientific">Protopolystoma xenopodis</name>
    <dbReference type="NCBI Taxonomy" id="117903"/>
    <lineage>
        <taxon>Eukaryota</taxon>
        <taxon>Metazoa</taxon>
        <taxon>Spiralia</taxon>
        <taxon>Lophotrochozoa</taxon>
        <taxon>Platyhelminthes</taxon>
        <taxon>Monogenea</taxon>
        <taxon>Polyopisthocotylea</taxon>
        <taxon>Polystomatidea</taxon>
        <taxon>Polystomatidae</taxon>
        <taxon>Protopolystoma</taxon>
    </lineage>
</organism>
<proteinExistence type="predicted"/>
<name>A0A3S5AX17_9PLAT</name>
<gene>
    <name evidence="2" type="ORF">PXEA_LOCUS27765</name>
</gene>
<accession>A0A3S5AX17</accession>
<reference evidence="2" key="1">
    <citation type="submission" date="2018-11" db="EMBL/GenBank/DDBJ databases">
        <authorList>
            <consortium name="Pathogen Informatics"/>
        </authorList>
    </citation>
    <scope>NUCLEOTIDE SEQUENCE</scope>
</reference>
<dbReference type="Proteomes" id="UP000784294">
    <property type="component" value="Unassembled WGS sequence"/>
</dbReference>
<dbReference type="AlphaFoldDB" id="A0A3S5AX17"/>
<comment type="caution">
    <text evidence="2">The sequence shown here is derived from an EMBL/GenBank/DDBJ whole genome shotgun (WGS) entry which is preliminary data.</text>
</comment>
<evidence type="ECO:0000256" key="1">
    <source>
        <dbReference type="SAM" id="MobiDB-lite"/>
    </source>
</evidence>
<evidence type="ECO:0000313" key="3">
    <source>
        <dbReference type="Proteomes" id="UP000784294"/>
    </source>
</evidence>
<sequence length="221" mass="23762">MLSIRLRSRKLATLWTPRAGAPKRAGNRVAACGTEAGQFGRLQTVSSAPQTSLSSSFFTERQTGPPSLSRLERPTSSTRPATDRQDSSLQTSSQPRPTPAPVASAAGATTPPRLDLRRLAFEAPSPTDELASPPDRAWKTPSSRPICFSLTAPGGHRLRITPPEVDSHGTSSPLDVGLTTRRDRQLCSRLHIHFKPQHLCSAATTQVVMATGWLVLPCLLA</sequence>
<feature type="compositionally biased region" description="Polar residues" evidence="1">
    <location>
        <begin position="41"/>
        <end position="66"/>
    </location>
</feature>